<dbReference type="EMBL" id="JBHSQV010000010">
    <property type="protein sequence ID" value="MFC5985193.1"/>
    <property type="molecule type" value="Genomic_DNA"/>
</dbReference>
<dbReference type="InterPro" id="IPR019198">
    <property type="entry name" value="Beta_propeller_containing"/>
</dbReference>
<proteinExistence type="predicted"/>
<accession>A0ABW1IJI0</accession>
<dbReference type="Pfam" id="PF09826">
    <property type="entry name" value="Beta_propel"/>
    <property type="match status" value="1"/>
</dbReference>
<dbReference type="Proteomes" id="UP001596250">
    <property type="component" value="Unassembled WGS sequence"/>
</dbReference>
<reference evidence="3" key="1">
    <citation type="journal article" date="2019" name="Int. J. Syst. Evol. Microbiol.">
        <title>The Global Catalogue of Microorganisms (GCM) 10K type strain sequencing project: providing services to taxonomists for standard genome sequencing and annotation.</title>
        <authorList>
            <consortium name="The Broad Institute Genomics Platform"/>
            <consortium name="The Broad Institute Genome Sequencing Center for Infectious Disease"/>
            <person name="Wu L."/>
            <person name="Ma J."/>
        </authorList>
    </citation>
    <scope>NUCLEOTIDE SEQUENCE [LARGE SCALE GENOMIC DNA]</scope>
    <source>
        <strain evidence="3">CCM 8749</strain>
    </source>
</reference>
<evidence type="ECO:0000313" key="2">
    <source>
        <dbReference type="EMBL" id="MFC5985193.1"/>
    </source>
</evidence>
<dbReference type="InterPro" id="IPR012854">
    <property type="entry name" value="Cu_amine_oxidase-like_N"/>
</dbReference>
<dbReference type="Pfam" id="PF07833">
    <property type="entry name" value="Cu_amine_oxidN1"/>
    <property type="match status" value="1"/>
</dbReference>
<evidence type="ECO:0000259" key="1">
    <source>
        <dbReference type="Pfam" id="PF07833"/>
    </source>
</evidence>
<dbReference type="SUPFAM" id="SSF55383">
    <property type="entry name" value="Copper amine oxidase, domain N"/>
    <property type="match status" value="1"/>
</dbReference>
<evidence type="ECO:0000313" key="3">
    <source>
        <dbReference type="Proteomes" id="UP001596250"/>
    </source>
</evidence>
<dbReference type="InterPro" id="IPR036582">
    <property type="entry name" value="Mao_N_sf"/>
</dbReference>
<protein>
    <submittedName>
        <fullName evidence="2">Beta-propeller domain-containing protein</fullName>
    </submittedName>
</protein>
<sequence length="802" mass="88879">MKKARWPIIFTLVIGLALIPLAYSPSNASELSTPVYLDGAEMPHIDAVQKEHVIYVPLRSFGLLFGMGVEWNATGGTTIIAKGTFRAVIAPGQSIAQVNGVQEPMSGTAFLSEGKLMVPLKWLAEHVEVEWTWDPVQKSVYIETNTDPLPTIQSYAQLKELLKASQESQYGQLKRIALTDTAEVAMESAAADTGSSEGSPGYSETNVQVQGVDEADIVKTDGKYIYQINENRLLIYEAYPADQMKLAGEYSFEPAASDDAEQTFHAVEMYLDKENNQAIVIGTSYRLLAQPMSGKTDAAQSKSMIYPPFQDTSTVQAIVLDIENIAKPNPIRTVELEGHYIDSRKIGSSLYLVSNKYLDTYHILQDDYVWDGPLYRDSLIETDVKPLPIQDIQYFPGPDLESKVLMLGALDLARTNQEMQVEAFIGAGQNVYASSEHLYVAVQQWKSSGQGMEKKIASDQMVPSAASAVTKLYKFKLDSGHIEYTTQGEVPGTILNQFSMDEHEGFFRIATTTGEAWRSGEQTSQNHVYVLGPSLEITGKLEGLAPGERIYSVRFMGDRGYVVTFKQVDPLFVLDLANPAAPQVLGQLKIPGYSDYLHPYDENHIIGFGKDTVVVEQKDENGNPVGSAQAFYTGMKMALFDVSDVSHPKELHKVMIGDRGTESELLHDHKSLLFDREQNLLAFPVTLMEVKGDKIDPYGYPAYGEFAFQGAYVYHLSPEEGFKLRGTISHLDESDMSKAGYYGFDYRKHVNRILYIGDTLYTLSSAMLKANDLNSLTELGQVSVPALSHKTKDSDHIVIPLK</sequence>
<keyword evidence="3" id="KW-1185">Reference proteome</keyword>
<dbReference type="RefSeq" id="WP_379891793.1">
    <property type="nucleotide sequence ID" value="NZ_CBCSCT010000003.1"/>
</dbReference>
<organism evidence="2 3">
    <name type="scientific">Marinicrinis lubricantis</name>
    <dbReference type="NCBI Taxonomy" id="2086470"/>
    <lineage>
        <taxon>Bacteria</taxon>
        <taxon>Bacillati</taxon>
        <taxon>Bacillota</taxon>
        <taxon>Bacilli</taxon>
        <taxon>Bacillales</taxon>
        <taxon>Paenibacillaceae</taxon>
    </lineage>
</organism>
<gene>
    <name evidence="2" type="ORF">ACFPXP_01740</name>
</gene>
<dbReference type="Gene3D" id="3.30.457.10">
    <property type="entry name" value="Copper amine oxidase-like, N-terminal domain"/>
    <property type="match status" value="1"/>
</dbReference>
<feature type="domain" description="Copper amine oxidase-like N-terminal" evidence="1">
    <location>
        <begin position="45"/>
        <end position="142"/>
    </location>
</feature>
<name>A0ABW1IJI0_9BACL</name>
<comment type="caution">
    <text evidence="2">The sequence shown here is derived from an EMBL/GenBank/DDBJ whole genome shotgun (WGS) entry which is preliminary data.</text>
</comment>